<protein>
    <recommendedName>
        <fullName evidence="1">Nucleoid-associated protein CQA66_00985</fullName>
    </recommendedName>
</protein>
<dbReference type="AlphaFoldDB" id="A0A3D8J927"/>
<dbReference type="Proteomes" id="UP000256424">
    <property type="component" value="Unassembled WGS sequence"/>
</dbReference>
<evidence type="ECO:0000256" key="1">
    <source>
        <dbReference type="HAMAP-Rule" id="MF_00274"/>
    </source>
</evidence>
<dbReference type="EMBL" id="NXLW01000001">
    <property type="protein sequence ID" value="RDU73790.1"/>
    <property type="molecule type" value="Genomic_DNA"/>
</dbReference>
<name>A0A3D8J927_9HELI</name>
<dbReference type="NCBIfam" id="TIGR00103">
    <property type="entry name" value="DNA_YbaB_EbfC"/>
    <property type="match status" value="1"/>
</dbReference>
<dbReference type="HAMAP" id="MF_00274">
    <property type="entry name" value="DNA_YbaB_EbfC"/>
    <property type="match status" value="1"/>
</dbReference>
<dbReference type="InterPro" id="IPR036894">
    <property type="entry name" value="YbaB-like_sf"/>
</dbReference>
<dbReference type="Pfam" id="PF02575">
    <property type="entry name" value="YbaB_DNA_bd"/>
    <property type="match status" value="1"/>
</dbReference>
<evidence type="ECO:0000313" key="2">
    <source>
        <dbReference type="EMBL" id="RDU73790.1"/>
    </source>
</evidence>
<accession>A0A3D8J927</accession>
<dbReference type="GO" id="GO:0005737">
    <property type="term" value="C:cytoplasm"/>
    <property type="evidence" value="ECO:0007669"/>
    <property type="project" value="UniProtKB-UniRule"/>
</dbReference>
<dbReference type="GO" id="GO:0043590">
    <property type="term" value="C:bacterial nucleoid"/>
    <property type="evidence" value="ECO:0007669"/>
    <property type="project" value="UniProtKB-UniRule"/>
</dbReference>
<comment type="similarity">
    <text evidence="1">Belongs to the YbaB/EbfC family.</text>
</comment>
<organism evidence="2 3">
    <name type="scientific">Helicobacter aurati</name>
    <dbReference type="NCBI Taxonomy" id="137778"/>
    <lineage>
        <taxon>Bacteria</taxon>
        <taxon>Pseudomonadati</taxon>
        <taxon>Campylobacterota</taxon>
        <taxon>Epsilonproteobacteria</taxon>
        <taxon>Campylobacterales</taxon>
        <taxon>Helicobacteraceae</taxon>
        <taxon>Helicobacter</taxon>
    </lineage>
</organism>
<keyword evidence="1" id="KW-0238">DNA-binding</keyword>
<comment type="caution">
    <text evidence="2">The sequence shown here is derived from an EMBL/GenBank/DDBJ whole genome shotgun (WGS) entry which is preliminary data.</text>
</comment>
<dbReference type="InterPro" id="IPR004401">
    <property type="entry name" value="YbaB/EbfC"/>
</dbReference>
<dbReference type="PIRSF" id="PIRSF004555">
    <property type="entry name" value="UCP004555"/>
    <property type="match status" value="1"/>
</dbReference>
<keyword evidence="1" id="KW-0963">Cytoplasm</keyword>
<comment type="subcellular location">
    <subcellularLocation>
        <location evidence="1">Cytoplasm</location>
        <location evidence="1">Nucleoid</location>
    </subcellularLocation>
</comment>
<reference evidence="2 3" key="1">
    <citation type="submission" date="2018-04" db="EMBL/GenBank/DDBJ databases">
        <title>Novel Campyloabacter and Helicobacter Species and Strains.</title>
        <authorList>
            <person name="Mannion A.J."/>
            <person name="Shen Z."/>
            <person name="Fox J.G."/>
        </authorList>
    </citation>
    <scope>NUCLEOTIDE SEQUENCE [LARGE SCALE GENOMIC DNA]</scope>
    <source>
        <strain evidence="2 3">MIT 97-5075</strain>
    </source>
</reference>
<dbReference type="Gene3D" id="3.30.1310.10">
    <property type="entry name" value="Nucleoid-associated protein YbaB-like domain"/>
    <property type="match status" value="1"/>
</dbReference>
<sequence length="101" mass="11557">MFDPKDLQNLLGTMQEQVQEMEQKAEKKVIQTKSGGGLVDVKFNGKGELIDIYIDDEILQDKQALQLLLISAINEGYKQIENEKKDGIIEQVKNLNLFNYK</sequence>
<gene>
    <name evidence="2" type="ORF">CQA66_00985</name>
</gene>
<dbReference type="GO" id="GO:0003677">
    <property type="term" value="F:DNA binding"/>
    <property type="evidence" value="ECO:0007669"/>
    <property type="project" value="UniProtKB-UniRule"/>
</dbReference>
<keyword evidence="3" id="KW-1185">Reference proteome</keyword>
<evidence type="ECO:0000313" key="3">
    <source>
        <dbReference type="Proteomes" id="UP000256424"/>
    </source>
</evidence>
<proteinExistence type="inferred from homology"/>
<dbReference type="RefSeq" id="WP_104762624.1">
    <property type="nucleotide sequence ID" value="NZ_FZPM01000005.1"/>
</dbReference>
<dbReference type="SUPFAM" id="SSF82607">
    <property type="entry name" value="YbaB-like"/>
    <property type="match status" value="1"/>
</dbReference>
<comment type="function">
    <text evidence="1">Binds to DNA and alters its conformation. May be involved in regulation of gene expression, nucleoid organization and DNA protection.</text>
</comment>
<comment type="subunit">
    <text evidence="1">Homodimer.</text>
</comment>
<dbReference type="OrthoDB" id="5343857at2"/>